<sequence>MANEVLRLIKRSLVWLLVFSPTLAWVGLSFYESTWWIENIVAFPAVFLILYWVFAAALLLTKQWAPGLVSLVLSGVFFLLAPKSHHTLVANCVNPITVSQFNLYYGNKDINEFINRLLSEPSDLVVLQEVAPEIGEKLKILDDIYPYYYGGQEGVGYPSSQMILSRAPLTDVSVYMTPDQEAIIRGVWQPNKHTAMTLIAAHPPSPRTKELWYRRNALIRTIESIIELYPSDEILVVGDFNLSAVSLRFGQILPSFQTVPVASWPNWASQVTTPDFSMIAIDHLWLKSSFAGRRICERRSIARPNGSDHKMVITKIGYL</sequence>
<dbReference type="eggNOG" id="COG3021">
    <property type="taxonomic scope" value="Bacteria"/>
</dbReference>
<evidence type="ECO:0000313" key="3">
    <source>
        <dbReference type="EMBL" id="EGA64282.1"/>
    </source>
</evidence>
<dbReference type="InterPro" id="IPR005135">
    <property type="entry name" value="Endo/exonuclease/phosphatase"/>
</dbReference>
<keyword evidence="4" id="KW-1185">Reference proteome</keyword>
<dbReference type="GO" id="GO:0003824">
    <property type="term" value="F:catalytic activity"/>
    <property type="evidence" value="ECO:0007669"/>
    <property type="project" value="InterPro"/>
</dbReference>
<reference evidence="3 4" key="1">
    <citation type="journal article" date="2012" name="Int. J. Syst. Evol. Microbiol.">
        <title>Vibrio caribbeanicus sp. nov., isolated from the marine sponge Scleritoderma cyanea.</title>
        <authorList>
            <person name="Hoffmann M."/>
            <person name="Monday S.R."/>
            <person name="Allard M.W."/>
            <person name="Strain E.A."/>
            <person name="Whittaker P."/>
            <person name="Naum M."/>
            <person name="McCarthy P.J."/>
            <person name="Lopez J.V."/>
            <person name="Fischer M."/>
            <person name="Brown E.W."/>
        </authorList>
    </citation>
    <scope>NUCLEOTIDE SEQUENCE [LARGE SCALE GENOMIC DNA]</scope>
    <source>
        <strain evidence="3 4">LMG 20546</strain>
    </source>
</reference>
<feature type="transmembrane region" description="Helical" evidence="1">
    <location>
        <begin position="37"/>
        <end position="59"/>
    </location>
</feature>
<accession>E8LYJ4</accession>
<dbReference type="Gene3D" id="3.60.10.10">
    <property type="entry name" value="Endonuclease/exonuclease/phosphatase"/>
    <property type="match status" value="1"/>
</dbReference>
<evidence type="ECO:0000259" key="2">
    <source>
        <dbReference type="Pfam" id="PF03372"/>
    </source>
</evidence>
<keyword evidence="1" id="KW-0812">Transmembrane</keyword>
<evidence type="ECO:0000256" key="1">
    <source>
        <dbReference type="SAM" id="Phobius"/>
    </source>
</evidence>
<feature type="transmembrane region" description="Helical" evidence="1">
    <location>
        <begin position="12"/>
        <end position="31"/>
    </location>
</feature>
<proteinExistence type="predicted"/>
<protein>
    <recommendedName>
        <fullName evidence="2">Endonuclease/exonuclease/phosphatase domain-containing protein</fullName>
    </recommendedName>
</protein>
<dbReference type="SUPFAM" id="SSF56219">
    <property type="entry name" value="DNase I-like"/>
    <property type="match status" value="1"/>
</dbReference>
<dbReference type="EMBL" id="AEVS01000090">
    <property type="protein sequence ID" value="EGA64282.1"/>
    <property type="molecule type" value="Genomic_DNA"/>
</dbReference>
<feature type="domain" description="Endonuclease/exonuclease/phosphatase" evidence="2">
    <location>
        <begin position="100"/>
        <end position="309"/>
    </location>
</feature>
<evidence type="ECO:0000313" key="4">
    <source>
        <dbReference type="Proteomes" id="UP000004371"/>
    </source>
</evidence>
<dbReference type="Proteomes" id="UP000004371">
    <property type="component" value="Unassembled WGS sequence"/>
</dbReference>
<organism evidence="3 4">
    <name type="scientific">Vibrio brasiliensis LMG 20546</name>
    <dbReference type="NCBI Taxonomy" id="945543"/>
    <lineage>
        <taxon>Bacteria</taxon>
        <taxon>Pseudomonadati</taxon>
        <taxon>Pseudomonadota</taxon>
        <taxon>Gammaproteobacteria</taxon>
        <taxon>Vibrionales</taxon>
        <taxon>Vibrionaceae</taxon>
        <taxon>Vibrio</taxon>
        <taxon>Vibrio oreintalis group</taxon>
    </lineage>
</organism>
<dbReference type="InterPro" id="IPR036691">
    <property type="entry name" value="Endo/exonu/phosph_ase_sf"/>
</dbReference>
<keyword evidence="1" id="KW-1133">Transmembrane helix</keyword>
<name>E8LYJ4_9VIBR</name>
<dbReference type="AlphaFoldDB" id="E8LYJ4"/>
<dbReference type="Pfam" id="PF03372">
    <property type="entry name" value="Exo_endo_phos"/>
    <property type="match status" value="1"/>
</dbReference>
<dbReference type="STRING" id="945543.VIBR0546_03075"/>
<keyword evidence="1" id="KW-0472">Membrane</keyword>
<feature type="transmembrane region" description="Helical" evidence="1">
    <location>
        <begin position="64"/>
        <end position="81"/>
    </location>
</feature>
<comment type="caution">
    <text evidence="3">The sequence shown here is derived from an EMBL/GenBank/DDBJ whole genome shotgun (WGS) entry which is preliminary data.</text>
</comment>
<gene>
    <name evidence="3" type="ORF">VIBR0546_03075</name>
</gene>